<dbReference type="AlphaFoldDB" id="M4B354"/>
<proteinExistence type="predicted"/>
<dbReference type="Gene3D" id="3.10.50.40">
    <property type="match status" value="2"/>
</dbReference>
<evidence type="ECO:0000256" key="4">
    <source>
        <dbReference type="ARBA" id="ARBA00023235"/>
    </source>
</evidence>
<dbReference type="InterPro" id="IPR046357">
    <property type="entry name" value="PPIase_dom_sf"/>
</dbReference>
<comment type="catalytic activity">
    <reaction evidence="1 5">
        <text>[protein]-peptidylproline (omega=180) = [protein]-peptidylproline (omega=0)</text>
        <dbReference type="Rhea" id="RHEA:16237"/>
        <dbReference type="Rhea" id="RHEA-COMP:10747"/>
        <dbReference type="Rhea" id="RHEA-COMP:10748"/>
        <dbReference type="ChEBI" id="CHEBI:83833"/>
        <dbReference type="ChEBI" id="CHEBI:83834"/>
        <dbReference type="EC" id="5.2.1.8"/>
    </reaction>
</comment>
<reference evidence="7" key="2">
    <citation type="submission" date="2015-06" db="UniProtKB">
        <authorList>
            <consortium name="EnsemblProtists"/>
        </authorList>
    </citation>
    <scope>IDENTIFICATION</scope>
    <source>
        <strain evidence="7">Emoy2</strain>
    </source>
</reference>
<protein>
    <recommendedName>
        <fullName evidence="2 5">peptidylprolyl isomerase</fullName>
        <ecNumber evidence="2 5">5.2.1.8</ecNumber>
    </recommendedName>
</protein>
<dbReference type="EMBL" id="JH598094">
    <property type="status" value="NOT_ANNOTATED_CDS"/>
    <property type="molecule type" value="Genomic_DNA"/>
</dbReference>
<dbReference type="PANTHER" id="PTHR10516">
    <property type="entry name" value="PEPTIDYL-PROLYL CIS-TRANS ISOMERASE"/>
    <property type="match status" value="1"/>
</dbReference>
<evidence type="ECO:0000256" key="3">
    <source>
        <dbReference type="ARBA" id="ARBA00023110"/>
    </source>
</evidence>
<dbReference type="HOGENOM" id="CLU_848565_0_0_1"/>
<dbReference type="OMA" id="DEGVMRM"/>
<dbReference type="InParanoid" id="M4B354"/>
<evidence type="ECO:0000256" key="1">
    <source>
        <dbReference type="ARBA" id="ARBA00000971"/>
    </source>
</evidence>
<organism evidence="7 8">
    <name type="scientific">Hyaloperonospora arabidopsidis (strain Emoy2)</name>
    <name type="common">Downy mildew agent</name>
    <name type="synonym">Peronospora arabidopsidis</name>
    <dbReference type="NCBI Taxonomy" id="559515"/>
    <lineage>
        <taxon>Eukaryota</taxon>
        <taxon>Sar</taxon>
        <taxon>Stramenopiles</taxon>
        <taxon>Oomycota</taxon>
        <taxon>Peronosporomycetes</taxon>
        <taxon>Peronosporales</taxon>
        <taxon>Peronosporaceae</taxon>
        <taxon>Hyaloperonospora</taxon>
    </lineage>
</organism>
<reference evidence="8" key="1">
    <citation type="journal article" date="2010" name="Science">
        <title>Signatures of adaptation to obligate biotrophy in the Hyaloperonospora arabidopsidis genome.</title>
        <authorList>
            <person name="Baxter L."/>
            <person name="Tripathy S."/>
            <person name="Ishaque N."/>
            <person name="Boot N."/>
            <person name="Cabral A."/>
            <person name="Kemen E."/>
            <person name="Thines M."/>
            <person name="Ah-Fong A."/>
            <person name="Anderson R."/>
            <person name="Badejoko W."/>
            <person name="Bittner-Eddy P."/>
            <person name="Boore J.L."/>
            <person name="Chibucos M.C."/>
            <person name="Coates M."/>
            <person name="Dehal P."/>
            <person name="Delehaunty K."/>
            <person name="Dong S."/>
            <person name="Downton P."/>
            <person name="Dumas B."/>
            <person name="Fabro G."/>
            <person name="Fronick C."/>
            <person name="Fuerstenberg S.I."/>
            <person name="Fulton L."/>
            <person name="Gaulin E."/>
            <person name="Govers F."/>
            <person name="Hughes L."/>
            <person name="Humphray S."/>
            <person name="Jiang R.H."/>
            <person name="Judelson H."/>
            <person name="Kamoun S."/>
            <person name="Kyung K."/>
            <person name="Meijer H."/>
            <person name="Minx P."/>
            <person name="Morris P."/>
            <person name="Nelson J."/>
            <person name="Phuntumart V."/>
            <person name="Qutob D."/>
            <person name="Rehmany A."/>
            <person name="Rougon-Cardoso A."/>
            <person name="Ryden P."/>
            <person name="Torto-Alalibo T."/>
            <person name="Studholme D."/>
            <person name="Wang Y."/>
            <person name="Win J."/>
            <person name="Wood J."/>
            <person name="Clifton S.W."/>
            <person name="Rogers J."/>
            <person name="Van den Ackerveken G."/>
            <person name="Jones J.D."/>
            <person name="McDowell J.M."/>
            <person name="Beynon J."/>
            <person name="Tyler B.M."/>
        </authorList>
    </citation>
    <scope>NUCLEOTIDE SEQUENCE [LARGE SCALE GENOMIC DNA]</scope>
    <source>
        <strain evidence="8">Emoy2</strain>
    </source>
</reference>
<dbReference type="VEuPathDB" id="FungiDB:HpaG800702"/>
<sequence length="324" mass="35073">MIMRKCFQTLGVRSLPAHGPQSLVHPFPATVSTVKVLKQLSPVLHPVNVGAAAFFSSTGAPTCRVVALGDRVLLRMDGKLSGGDALHKTDEEKNAQLKFIVGASHVLPGVEDAVQGMTKGESKTVEIEPAMAFGAEKQILSMPLKEMNLPEKERELLAVGQVLELAGGERAHVVKITDDIMDIDLAHPYAGQSLTVTLEVLEHELHSELQAHERLVLPQVIEQGNGVTFPQRGDTMIMHYTGKLAETGLVFDSSRDRGQPFQFQIGVGQVIRGWDEGVMRMSKGMKATLNIPSVKGYGKNGAGGVIPPHADLIFDVELLDIVRK</sequence>
<dbReference type="SUPFAM" id="SSF54534">
    <property type="entry name" value="FKBP-like"/>
    <property type="match status" value="2"/>
</dbReference>
<name>M4B354_HYAAE</name>
<dbReference type="EC" id="5.2.1.8" evidence="2 5"/>
<dbReference type="InterPro" id="IPR001179">
    <property type="entry name" value="PPIase_FKBP_dom"/>
</dbReference>
<evidence type="ECO:0000259" key="6">
    <source>
        <dbReference type="PROSITE" id="PS50059"/>
    </source>
</evidence>
<dbReference type="EnsemblProtists" id="HpaT800702">
    <property type="protein sequence ID" value="HpaP800702"/>
    <property type="gene ID" value="HpaG800702"/>
</dbReference>
<dbReference type="FunFam" id="3.10.50.40:FF:000047">
    <property type="entry name" value="Peptidylprolyl isomerase"/>
    <property type="match status" value="1"/>
</dbReference>
<dbReference type="PANTHER" id="PTHR10516:SF443">
    <property type="entry name" value="FK506-BINDING PROTEIN 59-RELATED"/>
    <property type="match status" value="1"/>
</dbReference>
<evidence type="ECO:0000256" key="5">
    <source>
        <dbReference type="PROSITE-ProRule" id="PRU00277"/>
    </source>
</evidence>
<feature type="domain" description="PPIase FKBP-type" evidence="6">
    <location>
        <begin position="233"/>
        <end position="322"/>
    </location>
</feature>
<keyword evidence="4 5" id="KW-0413">Isomerase</keyword>
<keyword evidence="8" id="KW-1185">Reference proteome</keyword>
<dbReference type="STRING" id="559515.M4B354"/>
<evidence type="ECO:0000256" key="2">
    <source>
        <dbReference type="ARBA" id="ARBA00013194"/>
    </source>
</evidence>
<dbReference type="Pfam" id="PF00254">
    <property type="entry name" value="FKBP_C"/>
    <property type="match status" value="2"/>
</dbReference>
<dbReference type="GO" id="GO:0003755">
    <property type="term" value="F:peptidyl-prolyl cis-trans isomerase activity"/>
    <property type="evidence" value="ECO:0007669"/>
    <property type="project" value="UniProtKB-KW"/>
</dbReference>
<accession>M4B354</accession>
<dbReference type="eggNOG" id="KOG0549">
    <property type="taxonomic scope" value="Eukaryota"/>
</dbReference>
<evidence type="ECO:0000313" key="7">
    <source>
        <dbReference type="EnsemblProtists" id="HpaP800702"/>
    </source>
</evidence>
<dbReference type="InterPro" id="IPR050689">
    <property type="entry name" value="FKBP-type_PPIase"/>
</dbReference>
<evidence type="ECO:0000313" key="8">
    <source>
        <dbReference type="Proteomes" id="UP000011713"/>
    </source>
</evidence>
<feature type="domain" description="PPIase FKBP-type" evidence="6">
    <location>
        <begin position="69"/>
        <end position="143"/>
    </location>
</feature>
<dbReference type="PROSITE" id="PS50059">
    <property type="entry name" value="FKBP_PPIASE"/>
    <property type="match status" value="2"/>
</dbReference>
<dbReference type="Proteomes" id="UP000011713">
    <property type="component" value="Unassembled WGS sequence"/>
</dbReference>
<keyword evidence="3 5" id="KW-0697">Rotamase</keyword>